<reference evidence="1 2" key="1">
    <citation type="submission" date="2018-10" db="EMBL/GenBank/DDBJ databases">
        <title>Draft genome sequence of Bacillus salarius IM0101, isolated from a hypersaline soil in Inner Mongolia, China.</title>
        <authorList>
            <person name="Yamprayoonswat W."/>
            <person name="Boonvisut S."/>
            <person name="Jumpathong W."/>
            <person name="Sittihan S."/>
            <person name="Ruangsuj P."/>
            <person name="Wanthongcharoen S."/>
            <person name="Thongpramul N."/>
            <person name="Pimmason S."/>
            <person name="Yu B."/>
            <person name="Yasawong M."/>
        </authorList>
    </citation>
    <scope>NUCLEOTIDE SEQUENCE [LARGE SCALE GENOMIC DNA]</scope>
    <source>
        <strain evidence="1 2">IM0101</strain>
    </source>
</reference>
<dbReference type="RefSeq" id="WP_125560774.1">
    <property type="nucleotide sequence ID" value="NZ_RBVX01000038.1"/>
</dbReference>
<sequence>MKSKWLMVFLVTIFIFISWYTYQKVTDDTHEGRSIIPEEHEDIPMYEELKSRQHTYIIRGNKFDSIHSFYMEQLKQNDWELTYEEKRNEFFMTRWEKEGFNGELLVFAQYNEHEEETKVIFDKISVHKSSTQ</sequence>
<dbReference type="AlphaFoldDB" id="A0A3R9QPC9"/>
<dbReference type="EMBL" id="RBVX01000038">
    <property type="protein sequence ID" value="RSL30382.1"/>
    <property type="molecule type" value="Genomic_DNA"/>
</dbReference>
<proteinExistence type="predicted"/>
<evidence type="ECO:0000313" key="2">
    <source>
        <dbReference type="Proteomes" id="UP000275076"/>
    </source>
</evidence>
<dbReference type="OrthoDB" id="2939119at2"/>
<evidence type="ECO:0000313" key="1">
    <source>
        <dbReference type="EMBL" id="RSL30382.1"/>
    </source>
</evidence>
<dbReference type="Proteomes" id="UP000275076">
    <property type="component" value="Unassembled WGS sequence"/>
</dbReference>
<comment type="caution">
    <text evidence="1">The sequence shown here is derived from an EMBL/GenBank/DDBJ whole genome shotgun (WGS) entry which is preliminary data.</text>
</comment>
<gene>
    <name evidence="1" type="ORF">D7Z54_26455</name>
</gene>
<organism evidence="1 2">
    <name type="scientific">Salibacterium salarium</name>
    <dbReference type="NCBI Taxonomy" id="284579"/>
    <lineage>
        <taxon>Bacteria</taxon>
        <taxon>Bacillati</taxon>
        <taxon>Bacillota</taxon>
        <taxon>Bacilli</taxon>
        <taxon>Bacillales</taxon>
        <taxon>Bacillaceae</taxon>
    </lineage>
</organism>
<accession>A0A3R9QPC9</accession>
<keyword evidence="2" id="KW-1185">Reference proteome</keyword>
<protein>
    <submittedName>
        <fullName evidence="1">Uncharacterized protein</fullName>
    </submittedName>
</protein>
<name>A0A3R9QPC9_9BACI</name>